<reference evidence="1" key="1">
    <citation type="submission" date="2020-11" db="EMBL/GenBank/DDBJ databases">
        <authorList>
            <consortium name="DOE Joint Genome Institute"/>
            <person name="Ahrendt S."/>
            <person name="Riley R."/>
            <person name="Andreopoulos W."/>
            <person name="Labutti K."/>
            <person name="Pangilinan J."/>
            <person name="Ruiz-Duenas F.J."/>
            <person name="Barrasa J.M."/>
            <person name="Sanchez-Garcia M."/>
            <person name="Camarero S."/>
            <person name="Miyauchi S."/>
            <person name="Serrano A."/>
            <person name="Linde D."/>
            <person name="Babiker R."/>
            <person name="Drula E."/>
            <person name="Ayuso-Fernandez I."/>
            <person name="Pacheco R."/>
            <person name="Padilla G."/>
            <person name="Ferreira P."/>
            <person name="Barriuso J."/>
            <person name="Kellner H."/>
            <person name="Castanera R."/>
            <person name="Alfaro M."/>
            <person name="Ramirez L."/>
            <person name="Pisabarro A.G."/>
            <person name="Kuo A."/>
            <person name="Tritt A."/>
            <person name="Lipzen A."/>
            <person name="He G."/>
            <person name="Yan M."/>
            <person name="Ng V."/>
            <person name="Cullen D."/>
            <person name="Martin F."/>
            <person name="Rosso M.-N."/>
            <person name="Henrissat B."/>
            <person name="Hibbett D."/>
            <person name="Martinez A.T."/>
            <person name="Grigoriev I.V."/>
        </authorList>
    </citation>
    <scope>NUCLEOTIDE SEQUENCE</scope>
    <source>
        <strain evidence="1">MF-IS2</strain>
    </source>
</reference>
<feature type="non-terminal residue" evidence="1">
    <location>
        <position position="1"/>
    </location>
</feature>
<gene>
    <name evidence="1" type="ORF">P691DRAFT_690315</name>
</gene>
<dbReference type="AlphaFoldDB" id="A0A9P6BUS5"/>
<dbReference type="OrthoDB" id="5967843at2759"/>
<accession>A0A9P6BUS5</accession>
<dbReference type="Proteomes" id="UP000807342">
    <property type="component" value="Unassembled WGS sequence"/>
</dbReference>
<evidence type="ECO:0008006" key="3">
    <source>
        <dbReference type="Google" id="ProtNLM"/>
    </source>
</evidence>
<proteinExistence type="predicted"/>
<keyword evidence="2" id="KW-1185">Reference proteome</keyword>
<dbReference type="EMBL" id="MU153903">
    <property type="protein sequence ID" value="KAF9439582.1"/>
    <property type="molecule type" value="Genomic_DNA"/>
</dbReference>
<protein>
    <recommendedName>
        <fullName evidence="3">NACHT domain-containing protein</fullName>
    </recommendedName>
</protein>
<evidence type="ECO:0000313" key="1">
    <source>
        <dbReference type="EMBL" id="KAF9439582.1"/>
    </source>
</evidence>
<name>A0A9P6BUS5_9AGAR</name>
<evidence type="ECO:0000313" key="2">
    <source>
        <dbReference type="Proteomes" id="UP000807342"/>
    </source>
</evidence>
<sequence length="80" mass="9222">LILLNGLDECDGKEAQCKIILLIGKFTLQYPTSPLIWLITSHPEPHIQDAFLEEELQLAYREMRVLVDSDRGHLDAEKYL</sequence>
<organism evidence="1 2">
    <name type="scientific">Macrolepiota fuliginosa MF-IS2</name>
    <dbReference type="NCBI Taxonomy" id="1400762"/>
    <lineage>
        <taxon>Eukaryota</taxon>
        <taxon>Fungi</taxon>
        <taxon>Dikarya</taxon>
        <taxon>Basidiomycota</taxon>
        <taxon>Agaricomycotina</taxon>
        <taxon>Agaricomycetes</taxon>
        <taxon>Agaricomycetidae</taxon>
        <taxon>Agaricales</taxon>
        <taxon>Agaricineae</taxon>
        <taxon>Agaricaceae</taxon>
        <taxon>Macrolepiota</taxon>
    </lineage>
</organism>
<comment type="caution">
    <text evidence="1">The sequence shown here is derived from an EMBL/GenBank/DDBJ whole genome shotgun (WGS) entry which is preliminary data.</text>
</comment>